<evidence type="ECO:0000256" key="8">
    <source>
        <dbReference type="SAM" id="Phobius"/>
    </source>
</evidence>
<keyword evidence="5 8" id="KW-1133">Transmembrane helix</keyword>
<proteinExistence type="inferred from homology"/>
<keyword evidence="6 8" id="KW-0472">Membrane</keyword>
<dbReference type="InterPro" id="IPR007007">
    <property type="entry name" value="Ninjurin"/>
</dbReference>
<feature type="transmembrane region" description="Helical" evidence="8">
    <location>
        <begin position="137"/>
        <end position="158"/>
    </location>
</feature>
<evidence type="ECO:0000256" key="5">
    <source>
        <dbReference type="ARBA" id="ARBA00022989"/>
    </source>
</evidence>
<dbReference type="EMBL" id="UFQT01000194">
    <property type="protein sequence ID" value="SSX21443.1"/>
    <property type="molecule type" value="Genomic_DNA"/>
</dbReference>
<dbReference type="AlphaFoldDB" id="A0A336LXP8"/>
<comment type="subcellular location">
    <subcellularLocation>
        <location evidence="1">Membrane</location>
        <topology evidence="1">Multi-pass membrane protein</topology>
    </subcellularLocation>
</comment>
<dbReference type="OMA" id="CEERKMA"/>
<evidence type="ECO:0000256" key="2">
    <source>
        <dbReference type="ARBA" id="ARBA00008141"/>
    </source>
</evidence>
<name>A0A336LXP8_CULSO</name>
<feature type="region of interest" description="Disordered" evidence="7">
    <location>
        <begin position="1"/>
        <end position="36"/>
    </location>
</feature>
<evidence type="ECO:0000256" key="3">
    <source>
        <dbReference type="ARBA" id="ARBA00022692"/>
    </source>
</evidence>
<dbReference type="EMBL" id="UFQS01000194">
    <property type="protein sequence ID" value="SSX01063.1"/>
    <property type="molecule type" value="Genomic_DNA"/>
</dbReference>
<dbReference type="GO" id="GO:0042246">
    <property type="term" value="P:tissue regeneration"/>
    <property type="evidence" value="ECO:0007669"/>
    <property type="project" value="InterPro"/>
</dbReference>
<keyword evidence="3 8" id="KW-0812">Transmembrane</keyword>
<evidence type="ECO:0000256" key="1">
    <source>
        <dbReference type="ARBA" id="ARBA00004141"/>
    </source>
</evidence>
<evidence type="ECO:0000313" key="10">
    <source>
        <dbReference type="EMBL" id="SSX21443.1"/>
    </source>
</evidence>
<dbReference type="PANTHER" id="PTHR12316">
    <property type="entry name" value="NINJURIN-RELATED"/>
    <property type="match status" value="1"/>
</dbReference>
<evidence type="ECO:0000313" key="9">
    <source>
        <dbReference type="EMBL" id="SSX01063.1"/>
    </source>
</evidence>
<reference evidence="9" key="1">
    <citation type="submission" date="2018-04" db="EMBL/GenBank/DDBJ databases">
        <authorList>
            <person name="Go L.Y."/>
            <person name="Mitchell J.A."/>
        </authorList>
    </citation>
    <scope>NUCLEOTIDE SEQUENCE</scope>
    <source>
        <tissue evidence="9">Whole organism</tissue>
    </source>
</reference>
<feature type="compositionally biased region" description="Basic and acidic residues" evidence="7">
    <location>
        <begin position="1"/>
        <end position="15"/>
    </location>
</feature>
<reference evidence="10" key="2">
    <citation type="submission" date="2018-07" db="EMBL/GenBank/DDBJ databases">
        <authorList>
            <person name="Quirk P.G."/>
            <person name="Krulwich T.A."/>
        </authorList>
    </citation>
    <scope>NUCLEOTIDE SEQUENCE</scope>
</reference>
<protein>
    <submittedName>
        <fullName evidence="10">CSON004680 protein</fullName>
    </submittedName>
</protein>
<evidence type="ECO:0000256" key="6">
    <source>
        <dbReference type="ARBA" id="ARBA00023136"/>
    </source>
</evidence>
<feature type="transmembrane region" description="Helical" evidence="8">
    <location>
        <begin position="98"/>
        <end position="125"/>
    </location>
</feature>
<dbReference type="PANTHER" id="PTHR12316:SF17">
    <property type="entry name" value="NINJURIN C, ISOFORM D"/>
    <property type="match status" value="1"/>
</dbReference>
<keyword evidence="4" id="KW-0130">Cell adhesion</keyword>
<comment type="similarity">
    <text evidence="2">Belongs to the ninjurin family.</text>
</comment>
<dbReference type="GO" id="GO:0016020">
    <property type="term" value="C:membrane"/>
    <property type="evidence" value="ECO:0007669"/>
    <property type="project" value="UniProtKB-SubCell"/>
</dbReference>
<feature type="compositionally biased region" description="Basic and acidic residues" evidence="7">
    <location>
        <begin position="22"/>
        <end position="36"/>
    </location>
</feature>
<sequence length="179" mass="20069">MTKNDKNSCKEKSDNEIVPANSDKKSENEPRMERRNSITSQLSIQEIADKIKKMDINSFATRKSLAQGMLDLALLTANAAQLKYILTLGPKYQFYQMLLILISSSIGLQVLQAIIILVLGILFDINKPEQQRRAEKINNLLVAITVFTVVINVIISAFDIKDASNTIVMKEATIQQEIT</sequence>
<organism evidence="10">
    <name type="scientific">Culicoides sonorensis</name>
    <name type="common">Biting midge</name>
    <dbReference type="NCBI Taxonomy" id="179676"/>
    <lineage>
        <taxon>Eukaryota</taxon>
        <taxon>Metazoa</taxon>
        <taxon>Ecdysozoa</taxon>
        <taxon>Arthropoda</taxon>
        <taxon>Hexapoda</taxon>
        <taxon>Insecta</taxon>
        <taxon>Pterygota</taxon>
        <taxon>Neoptera</taxon>
        <taxon>Endopterygota</taxon>
        <taxon>Diptera</taxon>
        <taxon>Nematocera</taxon>
        <taxon>Chironomoidea</taxon>
        <taxon>Ceratopogonidae</taxon>
        <taxon>Ceratopogoninae</taxon>
        <taxon>Culicoides</taxon>
        <taxon>Monoculicoides</taxon>
    </lineage>
</organism>
<evidence type="ECO:0000256" key="7">
    <source>
        <dbReference type="SAM" id="MobiDB-lite"/>
    </source>
</evidence>
<dbReference type="Pfam" id="PF04923">
    <property type="entry name" value="Ninjurin"/>
    <property type="match status" value="1"/>
</dbReference>
<gene>
    <name evidence="10" type="primary">CSON004680</name>
</gene>
<dbReference type="GO" id="GO:0007155">
    <property type="term" value="P:cell adhesion"/>
    <property type="evidence" value="ECO:0007669"/>
    <property type="project" value="UniProtKB-KW"/>
</dbReference>
<evidence type="ECO:0000256" key="4">
    <source>
        <dbReference type="ARBA" id="ARBA00022889"/>
    </source>
</evidence>
<accession>A0A336LXP8</accession>
<dbReference type="VEuPathDB" id="VectorBase:CSON004680"/>